<organism evidence="1 2">
    <name type="scientific">Rhododendron molle</name>
    <name type="common">Chinese azalea</name>
    <name type="synonym">Azalea mollis</name>
    <dbReference type="NCBI Taxonomy" id="49168"/>
    <lineage>
        <taxon>Eukaryota</taxon>
        <taxon>Viridiplantae</taxon>
        <taxon>Streptophyta</taxon>
        <taxon>Embryophyta</taxon>
        <taxon>Tracheophyta</taxon>
        <taxon>Spermatophyta</taxon>
        <taxon>Magnoliopsida</taxon>
        <taxon>eudicotyledons</taxon>
        <taxon>Gunneridae</taxon>
        <taxon>Pentapetalae</taxon>
        <taxon>asterids</taxon>
        <taxon>Ericales</taxon>
        <taxon>Ericaceae</taxon>
        <taxon>Ericoideae</taxon>
        <taxon>Rhodoreae</taxon>
        <taxon>Rhododendron</taxon>
    </lineage>
</organism>
<dbReference type="Proteomes" id="UP001062846">
    <property type="component" value="Chromosome 10"/>
</dbReference>
<name>A0ACC0M2N9_RHOML</name>
<evidence type="ECO:0000313" key="1">
    <source>
        <dbReference type="EMBL" id="KAI8535110.1"/>
    </source>
</evidence>
<protein>
    <submittedName>
        <fullName evidence="1">Uncharacterized protein</fullName>
    </submittedName>
</protein>
<gene>
    <name evidence="1" type="ORF">RHMOL_Rhmol10G0149700</name>
</gene>
<keyword evidence="2" id="KW-1185">Reference proteome</keyword>
<sequence length="56" mass="6501">MGVPPDTASRFRNHHSDLRTPYNTYPDLESHFMQVGPLEQRLGQRCLKFVSKLESL</sequence>
<accession>A0ACC0M2N9</accession>
<reference evidence="1" key="1">
    <citation type="submission" date="2022-02" db="EMBL/GenBank/DDBJ databases">
        <title>Plant Genome Project.</title>
        <authorList>
            <person name="Zhang R.-G."/>
        </authorList>
    </citation>
    <scope>NUCLEOTIDE SEQUENCE</scope>
    <source>
        <strain evidence="1">AT1</strain>
    </source>
</reference>
<comment type="caution">
    <text evidence="1">The sequence shown here is derived from an EMBL/GenBank/DDBJ whole genome shotgun (WGS) entry which is preliminary data.</text>
</comment>
<dbReference type="EMBL" id="CM046397">
    <property type="protein sequence ID" value="KAI8535110.1"/>
    <property type="molecule type" value="Genomic_DNA"/>
</dbReference>
<proteinExistence type="predicted"/>
<evidence type="ECO:0000313" key="2">
    <source>
        <dbReference type="Proteomes" id="UP001062846"/>
    </source>
</evidence>